<comment type="caution">
    <text evidence="1">The sequence shown here is derived from an EMBL/GenBank/DDBJ whole genome shotgun (WGS) entry which is preliminary data.</text>
</comment>
<accession>A0AC60QPP3</accession>
<organism evidence="1 2">
    <name type="scientific">Ixodes persulcatus</name>
    <name type="common">Taiga tick</name>
    <dbReference type="NCBI Taxonomy" id="34615"/>
    <lineage>
        <taxon>Eukaryota</taxon>
        <taxon>Metazoa</taxon>
        <taxon>Ecdysozoa</taxon>
        <taxon>Arthropoda</taxon>
        <taxon>Chelicerata</taxon>
        <taxon>Arachnida</taxon>
        <taxon>Acari</taxon>
        <taxon>Parasitiformes</taxon>
        <taxon>Ixodida</taxon>
        <taxon>Ixodoidea</taxon>
        <taxon>Ixodidae</taxon>
        <taxon>Ixodinae</taxon>
        <taxon>Ixodes</taxon>
    </lineage>
</organism>
<keyword evidence="2" id="KW-1185">Reference proteome</keyword>
<dbReference type="EMBL" id="JABSTQ010006914">
    <property type="protein sequence ID" value="KAG0436494.1"/>
    <property type="molecule type" value="Genomic_DNA"/>
</dbReference>
<dbReference type="Proteomes" id="UP000805193">
    <property type="component" value="Unassembled WGS sequence"/>
</dbReference>
<evidence type="ECO:0000313" key="2">
    <source>
        <dbReference type="Proteomes" id="UP000805193"/>
    </source>
</evidence>
<reference evidence="1 2" key="1">
    <citation type="journal article" date="2020" name="Cell">
        <title>Large-Scale Comparative Analyses of Tick Genomes Elucidate Their Genetic Diversity and Vector Capacities.</title>
        <authorList>
            <consortium name="Tick Genome and Microbiome Consortium (TIGMIC)"/>
            <person name="Jia N."/>
            <person name="Wang J."/>
            <person name="Shi W."/>
            <person name="Du L."/>
            <person name="Sun Y."/>
            <person name="Zhan W."/>
            <person name="Jiang J.F."/>
            <person name="Wang Q."/>
            <person name="Zhang B."/>
            <person name="Ji P."/>
            <person name="Bell-Sakyi L."/>
            <person name="Cui X.M."/>
            <person name="Yuan T.T."/>
            <person name="Jiang B.G."/>
            <person name="Yang W.F."/>
            <person name="Lam T.T."/>
            <person name="Chang Q.C."/>
            <person name="Ding S.J."/>
            <person name="Wang X.J."/>
            <person name="Zhu J.G."/>
            <person name="Ruan X.D."/>
            <person name="Zhao L."/>
            <person name="Wei J.T."/>
            <person name="Ye R.Z."/>
            <person name="Que T.C."/>
            <person name="Du C.H."/>
            <person name="Zhou Y.H."/>
            <person name="Cheng J.X."/>
            <person name="Dai P.F."/>
            <person name="Guo W.B."/>
            <person name="Han X.H."/>
            <person name="Huang E.J."/>
            <person name="Li L.F."/>
            <person name="Wei W."/>
            <person name="Gao Y.C."/>
            <person name="Liu J.Z."/>
            <person name="Shao H.Z."/>
            <person name="Wang X."/>
            <person name="Wang C.C."/>
            <person name="Yang T.C."/>
            <person name="Huo Q.B."/>
            <person name="Li W."/>
            <person name="Chen H.Y."/>
            <person name="Chen S.E."/>
            <person name="Zhou L.G."/>
            <person name="Ni X.B."/>
            <person name="Tian J.H."/>
            <person name="Sheng Y."/>
            <person name="Liu T."/>
            <person name="Pan Y.S."/>
            <person name="Xia L.Y."/>
            <person name="Li J."/>
            <person name="Zhao F."/>
            <person name="Cao W.C."/>
        </authorList>
    </citation>
    <scope>NUCLEOTIDE SEQUENCE [LARGE SCALE GENOMIC DNA]</scope>
    <source>
        <strain evidence="1">Iper-2018</strain>
    </source>
</reference>
<proteinExistence type="predicted"/>
<sequence>MQSPHSGLIETLELICNEKARSAIFRVTSRCLLRSPASFGVSSCCAKNAENQLRGSMAVKVVVEADKPALLSRLRVLIQQVADGVPAGQKWVKVGLSGGSLVGTLAGVLPGVQTDWSRWRFFFCDERMVPFEDADSTYGCYKAQLLPLLGLREEQFVVIDPALPAGRAAMDYSSKLSEYFGEALPEFDLLLLGMGPDGHTCSLFPGHQVLEEKSRWVAEVTDSPKPPPCRVTLTLPVLNNARLALFPISGKEKADTVLKVLHPEAGEALLPAALVKPSKGDVVWLLDSGAASLLPK</sequence>
<name>A0AC60QPP3_IXOPE</name>
<evidence type="ECO:0000313" key="1">
    <source>
        <dbReference type="EMBL" id="KAG0436494.1"/>
    </source>
</evidence>
<gene>
    <name evidence="1" type="ORF">HPB47_017917</name>
</gene>
<protein>
    <submittedName>
        <fullName evidence="1">Uncharacterized protein</fullName>
    </submittedName>
</protein>